<dbReference type="Proteomes" id="UP000304951">
    <property type="component" value="Unassembled WGS sequence"/>
</dbReference>
<keyword evidence="5 11" id="KW-0547">Nucleotide-binding</keyword>
<evidence type="ECO:0000313" key="12">
    <source>
        <dbReference type="EMBL" id="THV68058.1"/>
    </source>
</evidence>
<dbReference type="PANTHER" id="PTHR43766">
    <property type="entry name" value="TRYPTOPHAN--TRNA LIGASE, MITOCHONDRIAL"/>
    <property type="match status" value="1"/>
</dbReference>
<dbReference type="NCBIfam" id="TIGR00233">
    <property type="entry name" value="trpS"/>
    <property type="match status" value="1"/>
</dbReference>
<dbReference type="EC" id="6.1.1.2" evidence="3"/>
<comment type="subcellular location">
    <subcellularLocation>
        <location evidence="1">Mitochondrion matrix</location>
    </subcellularLocation>
</comment>
<comment type="caution">
    <text evidence="12">The sequence shown here is derived from an EMBL/GenBank/DDBJ whole genome shotgun (WGS) entry which is preliminary data.</text>
</comment>
<dbReference type="InterPro" id="IPR014729">
    <property type="entry name" value="Rossmann-like_a/b/a_fold"/>
</dbReference>
<keyword evidence="8 11" id="KW-0030">Aminoacyl-tRNA synthetase</keyword>
<dbReference type="GO" id="GO:0005524">
    <property type="term" value="F:ATP binding"/>
    <property type="evidence" value="ECO:0007669"/>
    <property type="project" value="UniProtKB-KW"/>
</dbReference>
<dbReference type="InterPro" id="IPR002305">
    <property type="entry name" value="aa-tRNA-synth_Ic"/>
</dbReference>
<dbReference type="Pfam" id="PF00579">
    <property type="entry name" value="tRNA-synt_1b"/>
    <property type="match status" value="1"/>
</dbReference>
<evidence type="ECO:0000256" key="10">
    <source>
        <dbReference type="ARBA" id="ARBA00069760"/>
    </source>
</evidence>
<dbReference type="InterPro" id="IPR050203">
    <property type="entry name" value="Trp-tRNA_synthetase"/>
</dbReference>
<dbReference type="Gene3D" id="1.10.240.10">
    <property type="entry name" value="Tyrosyl-Transfer RNA Synthetase"/>
    <property type="match status" value="1"/>
</dbReference>
<evidence type="ECO:0000313" key="13">
    <source>
        <dbReference type="Proteomes" id="UP000304951"/>
    </source>
</evidence>
<organism evidence="12 13">
    <name type="scientific">Aureobasidium pullulans</name>
    <name type="common">Black yeast</name>
    <name type="synonym">Pullularia pullulans</name>
    <dbReference type="NCBI Taxonomy" id="5580"/>
    <lineage>
        <taxon>Eukaryota</taxon>
        <taxon>Fungi</taxon>
        <taxon>Dikarya</taxon>
        <taxon>Ascomycota</taxon>
        <taxon>Pezizomycotina</taxon>
        <taxon>Dothideomycetes</taxon>
        <taxon>Dothideomycetidae</taxon>
        <taxon>Dothideales</taxon>
        <taxon>Saccotheciaceae</taxon>
        <taxon>Aureobasidium</taxon>
    </lineage>
</organism>
<dbReference type="GO" id="GO:0004830">
    <property type="term" value="F:tryptophan-tRNA ligase activity"/>
    <property type="evidence" value="ECO:0007669"/>
    <property type="project" value="UniProtKB-EC"/>
</dbReference>
<dbReference type="PRINTS" id="PR01039">
    <property type="entry name" value="TRNASYNTHTRP"/>
</dbReference>
<evidence type="ECO:0000256" key="3">
    <source>
        <dbReference type="ARBA" id="ARBA00013161"/>
    </source>
</evidence>
<keyword evidence="6 11" id="KW-0067">ATP-binding</keyword>
<dbReference type="PANTHER" id="PTHR43766:SF1">
    <property type="entry name" value="TRYPTOPHAN--TRNA LIGASE, MITOCHONDRIAL"/>
    <property type="match status" value="1"/>
</dbReference>
<dbReference type="SUPFAM" id="SSF52374">
    <property type="entry name" value="Nucleotidylyl transferase"/>
    <property type="match status" value="1"/>
</dbReference>
<name>A0A4S8SC89_AURPU</name>
<accession>A0A4S8SC89</accession>
<sequence>MYRRRVGLLSSTVLELKRSCLILAFFVAMSRKLCSVVCTRSAPRSLAPRALTRLHSNTPSSDALAAPRVIFSGIQPTGVPHLGNYLGAMQQWVKLQNDASSNTSLIYSVVDLHAITVHQNPDALRTSKKEMLAALLAVGLDPQKCTIFFQSDVPAHSELMWILSCSASMGYLSRMTQWKSKLDLDENANPLDPSSKTKLKLGLFSYPVLQAADILIHKATHVPVGHDQSQHLEFARECAAGFNHLAGSKVLVQPETLLSPAKRVMALDRPTHKMSKSAPNPKSRILLTDSSSAISKKLRVALTDSIEGVTYDPSARPGVSNLIEIAFNLDSSNHGAADPAEYAKEFEGLSLKALKNKVAEVVYGHLAPIRARFEEIVGGDGKILEEAAQIGAEKARKSAESTMKEVRHAVGF</sequence>
<dbReference type="CDD" id="cd00806">
    <property type="entry name" value="TrpRS_core"/>
    <property type="match status" value="1"/>
</dbReference>
<keyword evidence="7 11" id="KW-0648">Protein biosynthesis</keyword>
<dbReference type="InterPro" id="IPR001412">
    <property type="entry name" value="aa-tRNA-synth_I_CS"/>
</dbReference>
<comment type="similarity">
    <text evidence="2 11">Belongs to the class-I aminoacyl-tRNA synthetase family.</text>
</comment>
<gene>
    <name evidence="12" type="ORF">D6D28_07010</name>
</gene>
<dbReference type="FunFam" id="1.10.240.10:FF:000002">
    <property type="entry name" value="Tryptophan--tRNA ligase"/>
    <property type="match status" value="1"/>
</dbReference>
<evidence type="ECO:0000256" key="4">
    <source>
        <dbReference type="ARBA" id="ARBA00022598"/>
    </source>
</evidence>
<evidence type="ECO:0000256" key="6">
    <source>
        <dbReference type="ARBA" id="ARBA00022840"/>
    </source>
</evidence>
<evidence type="ECO:0000256" key="9">
    <source>
        <dbReference type="ARBA" id="ARBA00030268"/>
    </source>
</evidence>
<dbReference type="InterPro" id="IPR002306">
    <property type="entry name" value="Trp-tRNA-ligase"/>
</dbReference>
<evidence type="ECO:0000256" key="11">
    <source>
        <dbReference type="RuleBase" id="RU363036"/>
    </source>
</evidence>
<dbReference type="EMBL" id="QZAF01000353">
    <property type="protein sequence ID" value="THV68058.1"/>
    <property type="molecule type" value="Genomic_DNA"/>
</dbReference>
<reference evidence="12 13" key="1">
    <citation type="submission" date="2018-10" db="EMBL/GenBank/DDBJ databases">
        <title>Fifty Aureobasidium pullulans genomes reveal a recombining polyextremotolerant generalist.</title>
        <authorList>
            <person name="Gostincar C."/>
            <person name="Turk M."/>
            <person name="Zajc J."/>
            <person name="Gunde-Cimerman N."/>
        </authorList>
    </citation>
    <scope>NUCLEOTIDE SEQUENCE [LARGE SCALE GENOMIC DNA]</scope>
    <source>
        <strain evidence="12 13">EXF-11900</strain>
    </source>
</reference>
<keyword evidence="4 11" id="KW-0436">Ligase</keyword>
<evidence type="ECO:0000256" key="5">
    <source>
        <dbReference type="ARBA" id="ARBA00022741"/>
    </source>
</evidence>
<evidence type="ECO:0000256" key="7">
    <source>
        <dbReference type="ARBA" id="ARBA00022917"/>
    </source>
</evidence>
<evidence type="ECO:0000256" key="8">
    <source>
        <dbReference type="ARBA" id="ARBA00023146"/>
    </source>
</evidence>
<evidence type="ECO:0000256" key="2">
    <source>
        <dbReference type="ARBA" id="ARBA00005594"/>
    </source>
</evidence>
<protein>
    <recommendedName>
        <fullName evidence="10">Tryptophan--tRNA ligase, mitochondrial</fullName>
        <ecNumber evidence="3">6.1.1.2</ecNumber>
    </recommendedName>
    <alternativeName>
        <fullName evidence="9">Tryptophanyl-tRNA synthetase</fullName>
    </alternativeName>
</protein>
<dbReference type="PROSITE" id="PS00178">
    <property type="entry name" value="AA_TRNA_LIGASE_I"/>
    <property type="match status" value="1"/>
</dbReference>
<evidence type="ECO:0000256" key="1">
    <source>
        <dbReference type="ARBA" id="ARBA00004305"/>
    </source>
</evidence>
<dbReference type="FunFam" id="3.40.50.620:FF:000082">
    <property type="entry name" value="MSW1p Mitochondrial tryptophanyl-tRNA synthetase"/>
    <property type="match status" value="1"/>
</dbReference>
<dbReference type="Gene3D" id="3.40.50.620">
    <property type="entry name" value="HUPs"/>
    <property type="match status" value="1"/>
</dbReference>
<dbReference type="GO" id="GO:0070183">
    <property type="term" value="P:mitochondrial tryptophanyl-tRNA aminoacylation"/>
    <property type="evidence" value="ECO:0007669"/>
    <property type="project" value="TreeGrafter"/>
</dbReference>
<proteinExistence type="inferred from homology"/>
<dbReference type="GO" id="GO:0005759">
    <property type="term" value="C:mitochondrial matrix"/>
    <property type="evidence" value="ECO:0007669"/>
    <property type="project" value="UniProtKB-SubCell"/>
</dbReference>
<dbReference type="AlphaFoldDB" id="A0A4S8SC89"/>